<dbReference type="OrthoDB" id="2697226at2"/>
<dbReference type="Gene3D" id="1.25.40.10">
    <property type="entry name" value="Tetratricopeptide repeat domain"/>
    <property type="match status" value="1"/>
</dbReference>
<dbReference type="EMBL" id="JXRQ01000030">
    <property type="protein sequence ID" value="KIL42831.1"/>
    <property type="molecule type" value="Genomic_DNA"/>
</dbReference>
<dbReference type="STRING" id="135826.KP77_34610"/>
<accession>A0A0C2VE46</accession>
<proteinExistence type="predicted"/>
<comment type="caution">
    <text evidence="1">The sequence shown here is derived from an EMBL/GenBank/DDBJ whole genome shotgun (WGS) entry which is preliminary data.</text>
</comment>
<dbReference type="InterPro" id="IPR011990">
    <property type="entry name" value="TPR-like_helical_dom_sf"/>
</dbReference>
<keyword evidence="2" id="KW-1185">Reference proteome</keyword>
<evidence type="ECO:0000313" key="2">
    <source>
        <dbReference type="Proteomes" id="UP000031950"/>
    </source>
</evidence>
<protein>
    <recommendedName>
        <fullName evidence="3">Tetratricopeptide repeat protein</fullName>
    </recommendedName>
</protein>
<evidence type="ECO:0008006" key="3">
    <source>
        <dbReference type="Google" id="ProtNLM"/>
    </source>
</evidence>
<organism evidence="1 2">
    <name type="scientific">Jeotgalibacillus alimentarius</name>
    <dbReference type="NCBI Taxonomy" id="135826"/>
    <lineage>
        <taxon>Bacteria</taxon>
        <taxon>Bacillati</taxon>
        <taxon>Bacillota</taxon>
        <taxon>Bacilli</taxon>
        <taxon>Bacillales</taxon>
        <taxon>Caryophanaceae</taxon>
        <taxon>Jeotgalibacillus</taxon>
    </lineage>
</organism>
<dbReference type="Proteomes" id="UP000031950">
    <property type="component" value="Unassembled WGS sequence"/>
</dbReference>
<dbReference type="SUPFAM" id="SSF48452">
    <property type="entry name" value="TPR-like"/>
    <property type="match status" value="1"/>
</dbReference>
<name>A0A0C2VE46_9BACL</name>
<sequence length="318" mass="37680">MNIIFNQQLLDTIWTDMDREPTELYKVKLAALTWMKENSTSVEDPNTRIVIEFLLEYALEMKQLGERSKGIAEGTFKQILKVDPKNPLARYRLAYIYYTRKDWQIASLFFQQAYKNNVPAMYFNLKDDQMIKAQLYSAECHVYLAKQAFQTALEDNDVLFQLETDIGRPVEPFLRSIQAQLESREYVLYKSSERRMTSKTDAEDIFDDLGVNDLILFDNARNWILSNGRSEVVLQSETADFLKELILKHYEDKPLSYDHVRHQYSEDNIRQKKRRLKQYAKERLFIVDLFTPSENRTMRLNPDYNYILAYPTDDTFVS</sequence>
<gene>
    <name evidence="1" type="ORF">KP77_34610</name>
</gene>
<reference evidence="1 2" key="1">
    <citation type="submission" date="2015-01" db="EMBL/GenBank/DDBJ databases">
        <title>Genome sequence of Jeotgalibacillus alimentarius.</title>
        <authorList>
            <person name="Goh K.M."/>
            <person name="Chan K.-G."/>
            <person name="Yaakop A.S."/>
            <person name="Ee R."/>
            <person name="Gan H.M."/>
            <person name="Chan C.S."/>
        </authorList>
    </citation>
    <scope>NUCLEOTIDE SEQUENCE [LARGE SCALE GENOMIC DNA]</scope>
    <source>
        <strain evidence="1 2">YKJ-13</strain>
    </source>
</reference>
<dbReference type="AlphaFoldDB" id="A0A0C2VE46"/>
<evidence type="ECO:0000313" key="1">
    <source>
        <dbReference type="EMBL" id="KIL42831.1"/>
    </source>
</evidence>
<dbReference type="RefSeq" id="WP_041123948.1">
    <property type="nucleotide sequence ID" value="NZ_JXRQ01000030.1"/>
</dbReference>
<dbReference type="PATRIC" id="fig|135826.4.peg.3437"/>